<proteinExistence type="predicted"/>
<keyword evidence="1" id="KW-1133">Transmembrane helix</keyword>
<dbReference type="OrthoDB" id="8690345at2"/>
<evidence type="ECO:0000313" key="2">
    <source>
        <dbReference type="EMBL" id="AWB32393.1"/>
    </source>
</evidence>
<accession>A0A2R4XFA8</accession>
<feature type="transmembrane region" description="Helical" evidence="1">
    <location>
        <begin position="142"/>
        <end position="164"/>
    </location>
</feature>
<gene>
    <name evidence="2" type="ORF">DBV39_00220</name>
</gene>
<dbReference type="RefSeq" id="WP_108619834.1">
    <property type="nucleotide sequence ID" value="NZ_CP028901.1"/>
</dbReference>
<dbReference type="KEGG" id="boz:DBV39_00220"/>
<organism evidence="2 3">
    <name type="scientific">Orrella marina</name>
    <dbReference type="NCBI Taxonomy" id="2163011"/>
    <lineage>
        <taxon>Bacteria</taxon>
        <taxon>Pseudomonadati</taxon>
        <taxon>Pseudomonadota</taxon>
        <taxon>Betaproteobacteria</taxon>
        <taxon>Burkholderiales</taxon>
        <taxon>Alcaligenaceae</taxon>
        <taxon>Orrella</taxon>
    </lineage>
</organism>
<dbReference type="EMBL" id="CP028901">
    <property type="protein sequence ID" value="AWB32393.1"/>
    <property type="molecule type" value="Genomic_DNA"/>
</dbReference>
<keyword evidence="1" id="KW-0812">Transmembrane</keyword>
<evidence type="ECO:0000313" key="3">
    <source>
        <dbReference type="Proteomes" id="UP000244571"/>
    </source>
</evidence>
<protein>
    <submittedName>
        <fullName evidence="2">Uncharacterized protein</fullName>
    </submittedName>
</protein>
<dbReference type="AlphaFoldDB" id="A0A2R4XFA8"/>
<keyword evidence="1" id="KW-0472">Membrane</keyword>
<dbReference type="Proteomes" id="UP000244571">
    <property type="component" value="Chromosome"/>
</dbReference>
<keyword evidence="3" id="KW-1185">Reference proteome</keyword>
<sequence length="352" mass="38258">MTIEIQERDGKAVLEITSLDVAIELAIALQNGKSMVFPDEIIFSGDIGSLTIEVDGENYRATVPGAFARGIWGFQEEIYRATAFALYGTEDLRRLTKADYDRFNLIFSVSNGCSNLDAQTSGFLSELAKGLSNMDDTKKLKAIISVAIVLATGYTVTSIGGAYLEHKASKAQTTSSSESEKARLAADVEKERERTKQIEALVGASPVSSRFGEAAANGAKQVVKSVPDATEASIGNTVFSRPEILEINARSARESSDNLVLKQEFKIMGFRRVEGSDIAKFTLTSSAGEIPALLDMTEEGPFTKEQLKQFWSAAEYHTPIFLHVQTKAVGGQIKQAWISDIPAQRNVIPQSD</sequence>
<evidence type="ECO:0000256" key="1">
    <source>
        <dbReference type="SAM" id="Phobius"/>
    </source>
</evidence>
<name>A0A2R4XFA8_9BURK</name>
<reference evidence="2 3" key="1">
    <citation type="submission" date="2018-04" db="EMBL/GenBank/DDBJ databases">
        <title>Bordetella sp. HZ20 isolated from seawater.</title>
        <authorList>
            <person name="Sun C."/>
        </authorList>
    </citation>
    <scope>NUCLEOTIDE SEQUENCE [LARGE SCALE GENOMIC DNA]</scope>
    <source>
        <strain evidence="2 3">HZ20</strain>
    </source>
</reference>